<dbReference type="Proteomes" id="UP000061630">
    <property type="component" value="Chromosome"/>
</dbReference>
<dbReference type="GO" id="GO:0097367">
    <property type="term" value="F:carbohydrate derivative binding"/>
    <property type="evidence" value="ECO:0007669"/>
    <property type="project" value="InterPro"/>
</dbReference>
<dbReference type="GO" id="GO:1901135">
    <property type="term" value="P:carbohydrate derivative metabolic process"/>
    <property type="evidence" value="ECO:0007669"/>
    <property type="project" value="InterPro"/>
</dbReference>
<dbReference type="Gene3D" id="3.40.50.10490">
    <property type="entry name" value="Glucose-6-phosphate isomerase like protein, domain 1"/>
    <property type="match status" value="2"/>
</dbReference>
<organism evidence="2 3">
    <name type="scientific">Thermus parvatiensis</name>
    <dbReference type="NCBI Taxonomy" id="456163"/>
    <lineage>
        <taxon>Bacteria</taxon>
        <taxon>Thermotogati</taxon>
        <taxon>Deinococcota</taxon>
        <taxon>Deinococci</taxon>
        <taxon>Thermales</taxon>
        <taxon>Thermaceae</taxon>
        <taxon>Thermus</taxon>
    </lineage>
</organism>
<dbReference type="InterPro" id="IPR001347">
    <property type="entry name" value="SIS_dom"/>
</dbReference>
<feature type="domain" description="SIS" evidence="1">
    <location>
        <begin position="182"/>
        <end position="304"/>
    </location>
</feature>
<proteinExistence type="predicted"/>
<dbReference type="SUPFAM" id="SSF53697">
    <property type="entry name" value="SIS domain"/>
    <property type="match status" value="1"/>
</dbReference>
<keyword evidence="2" id="KW-0808">Transferase</keyword>
<feature type="domain" description="SIS" evidence="1">
    <location>
        <begin position="26"/>
        <end position="174"/>
    </location>
</feature>
<evidence type="ECO:0000259" key="1">
    <source>
        <dbReference type="PROSITE" id="PS51464"/>
    </source>
</evidence>
<dbReference type="GO" id="GO:0008483">
    <property type="term" value="F:transaminase activity"/>
    <property type="evidence" value="ECO:0007669"/>
    <property type="project" value="UniProtKB-KW"/>
</dbReference>
<reference evidence="2 3" key="1">
    <citation type="submission" date="2016-01" db="EMBL/GenBank/DDBJ databases">
        <title>Genome sequence of Thermus parvatiensis, a thermophile isolated from a hot water spring.</title>
        <authorList>
            <person name="Tripathi C."/>
            <person name="Lal R."/>
        </authorList>
    </citation>
    <scope>NUCLEOTIDE SEQUENCE [LARGE SCALE GENOMIC DNA]</scope>
    <source>
        <strain evidence="2 3">RL</strain>
    </source>
</reference>
<evidence type="ECO:0000313" key="2">
    <source>
        <dbReference type="EMBL" id="AMA75329.1"/>
    </source>
</evidence>
<keyword evidence="2" id="KW-0032">Aminotransferase</keyword>
<name>A0A0X8D7P0_9DEIN</name>
<dbReference type="PROSITE" id="PS51464">
    <property type="entry name" value="SIS"/>
    <property type="match status" value="2"/>
</dbReference>
<dbReference type="RefSeq" id="WP_060384254.1">
    <property type="nucleotide sequence ID" value="NZ_CP014141.1"/>
</dbReference>
<sequence length="304" mass="31498">MASWTAEAPGVVERLLKENAPEVRSLARFLRRRNPALVLAAARGRGGLAALYAKHLLEARLLWPVLPLALPLFALYGARPKAPFPSLLLAYDLAGEGAGAAELVRAYRGEGLLTLAFVGREESPLAGAAEAVLPLHLGGAEGAGFLAGLAATAQLAAHLLEEPLLREALPALPEAMARALEGEEGLEVGEGLFVLGPGFAYPVALEAALRLKEAGLRAEGVAALEELFPAGLPLLVLVGRDGVLAGLIPALEGLKAKGVPLFVLSPEPEVLALADLPLPLPVALAPELDPILLGLGFHARLAAR</sequence>
<dbReference type="AlphaFoldDB" id="A0A0X8D7P0"/>
<dbReference type="EMBL" id="CP014141">
    <property type="protein sequence ID" value="AMA75329.1"/>
    <property type="molecule type" value="Genomic_DNA"/>
</dbReference>
<dbReference type="KEGG" id="tpar:AV541_03595"/>
<accession>A0A0X8D7P0</accession>
<gene>
    <name evidence="2" type="ORF">AV541_03595</name>
</gene>
<dbReference type="InterPro" id="IPR046348">
    <property type="entry name" value="SIS_dom_sf"/>
</dbReference>
<protein>
    <submittedName>
        <fullName evidence="2">Sugar aminotransferase</fullName>
    </submittedName>
</protein>
<evidence type="ECO:0000313" key="3">
    <source>
        <dbReference type="Proteomes" id="UP000061630"/>
    </source>
</evidence>